<protein>
    <submittedName>
        <fullName evidence="1">Uncharacterized protein</fullName>
    </submittedName>
</protein>
<dbReference type="OrthoDB" id="4425753at2"/>
<comment type="caution">
    <text evidence="1">The sequence shown here is derived from an EMBL/GenBank/DDBJ whole genome shotgun (WGS) entry which is preliminary data.</text>
</comment>
<organism evidence="1 2">
    <name type="scientific">Corynebacterium yudongzhengii</name>
    <dbReference type="NCBI Taxonomy" id="2080740"/>
    <lineage>
        <taxon>Bacteria</taxon>
        <taxon>Bacillati</taxon>
        <taxon>Actinomycetota</taxon>
        <taxon>Actinomycetes</taxon>
        <taxon>Mycobacteriales</taxon>
        <taxon>Corynebacteriaceae</taxon>
        <taxon>Corynebacterium</taxon>
    </lineage>
</organism>
<name>A0A2U1T5C4_9CORY</name>
<dbReference type="RefSeq" id="WP_108430729.1">
    <property type="nucleotide sequence ID" value="NZ_CP026947.1"/>
</dbReference>
<gene>
    <name evidence="1" type="ORF">DF222_08465</name>
</gene>
<reference evidence="2" key="1">
    <citation type="submission" date="2018-04" db="EMBL/GenBank/DDBJ databases">
        <authorList>
            <person name="Liu S."/>
            <person name="Wang Z."/>
            <person name="Li J."/>
        </authorList>
    </citation>
    <scope>NUCLEOTIDE SEQUENCE [LARGE SCALE GENOMIC DNA]</scope>
    <source>
        <strain evidence="2">2189</strain>
    </source>
</reference>
<keyword evidence="2" id="KW-1185">Reference proteome</keyword>
<sequence length="250" mass="25829">MPKELGTDTLDAFVDRTHDGLEALLAALKKSTSEPERGAFLIAHDVAFAARVFGWQRLLAVAEPTALPLLSGAILRSHRPMVQKTAVTGGVIAGMISQLQRSAHPDRAGAPAILAAIAQYGAYGYAIKDAFRARVRPAGLGTRLGIVAAGVGLAAWKNPKVALASGLGGVAAAITTEFADDPRIRQGNTPAKGVGHGANLLFASEAATLLRATVSRGSRGFGARTLGAVAFSLNALGQMLVVDGIARSRY</sequence>
<evidence type="ECO:0000313" key="1">
    <source>
        <dbReference type="EMBL" id="PWC01204.1"/>
    </source>
</evidence>
<accession>A0A2U1T5C4</accession>
<dbReference type="AlphaFoldDB" id="A0A2U1T5C4"/>
<dbReference type="KEGG" id="cyz:C3B44_01065"/>
<proteinExistence type="predicted"/>
<evidence type="ECO:0000313" key="2">
    <source>
        <dbReference type="Proteomes" id="UP000244989"/>
    </source>
</evidence>
<dbReference type="EMBL" id="QEEZ01000016">
    <property type="protein sequence ID" value="PWC01204.1"/>
    <property type="molecule type" value="Genomic_DNA"/>
</dbReference>
<dbReference type="Proteomes" id="UP000244989">
    <property type="component" value="Unassembled WGS sequence"/>
</dbReference>